<dbReference type="AlphaFoldDB" id="A0A0C9LSK5"/>
<reference evidence="2" key="1">
    <citation type="submission" date="2014-09" db="EMBL/GenBank/DDBJ databases">
        <title>Draft genome sequence of an oleaginous Mucoromycotina fungus Mucor ambiguus NBRC6742.</title>
        <authorList>
            <person name="Takeda I."/>
            <person name="Yamane N."/>
            <person name="Morita T."/>
            <person name="Tamano K."/>
            <person name="Machida M."/>
            <person name="Baker S."/>
            <person name="Koike H."/>
        </authorList>
    </citation>
    <scope>NUCLEOTIDE SEQUENCE</scope>
    <source>
        <strain evidence="2">NBRC 6742</strain>
    </source>
</reference>
<evidence type="ECO:0000313" key="3">
    <source>
        <dbReference type="Proteomes" id="UP000053815"/>
    </source>
</evidence>
<keyword evidence="3" id="KW-1185">Reference proteome</keyword>
<organism evidence="2">
    <name type="scientific">Mucor ambiguus</name>
    <dbReference type="NCBI Taxonomy" id="91626"/>
    <lineage>
        <taxon>Eukaryota</taxon>
        <taxon>Fungi</taxon>
        <taxon>Fungi incertae sedis</taxon>
        <taxon>Mucoromycota</taxon>
        <taxon>Mucoromycotina</taxon>
        <taxon>Mucoromycetes</taxon>
        <taxon>Mucorales</taxon>
        <taxon>Mucorineae</taxon>
        <taxon>Mucoraceae</taxon>
        <taxon>Mucor</taxon>
    </lineage>
</organism>
<dbReference type="Proteomes" id="UP000053815">
    <property type="component" value="Unassembled WGS sequence"/>
</dbReference>
<dbReference type="EMBL" id="DF836319">
    <property type="protein sequence ID" value="GAN02890.1"/>
    <property type="molecule type" value="Genomic_DNA"/>
</dbReference>
<dbReference type="OrthoDB" id="2423392at2759"/>
<feature type="region of interest" description="Disordered" evidence="1">
    <location>
        <begin position="36"/>
        <end position="55"/>
    </location>
</feature>
<gene>
    <name evidence="2" type="ORF">MAM1_0030c02339</name>
</gene>
<sequence>MMHEVNPFVDLLKSIEELSSEHEDGLEDIRMVFRAENAPDPKSGDNDESYLEPRNSNTVVRFKGVAGNEGLSRISELNQHYVLRNLDTFET</sequence>
<proteinExistence type="predicted"/>
<feature type="compositionally biased region" description="Basic and acidic residues" evidence="1">
    <location>
        <begin position="36"/>
        <end position="45"/>
    </location>
</feature>
<accession>A0A0C9LSK5</accession>
<evidence type="ECO:0000313" key="2">
    <source>
        <dbReference type="EMBL" id="GAN02890.1"/>
    </source>
</evidence>
<evidence type="ECO:0000256" key="1">
    <source>
        <dbReference type="SAM" id="MobiDB-lite"/>
    </source>
</evidence>
<protein>
    <submittedName>
        <fullName evidence="2">Uncharacterized protein</fullName>
    </submittedName>
</protein>
<name>A0A0C9LSK5_9FUNG</name>